<gene>
    <name evidence="1" type="ORF">JQX08_16810</name>
</gene>
<dbReference type="RefSeq" id="WP_205349566.1">
    <property type="nucleotide sequence ID" value="NZ_JAFEUP010000005.1"/>
</dbReference>
<evidence type="ECO:0000313" key="1">
    <source>
        <dbReference type="EMBL" id="MBM7062375.1"/>
    </source>
</evidence>
<sequence>MKPLKYLYLYFQDGQRMVLRFPQQADDVASIARGLRKQLESPFLSIEVDGDLLMIPRESIRYLQICPGPAVLPDPCILGATVVD</sequence>
<keyword evidence="2" id="KW-1185">Reference proteome</keyword>
<proteinExistence type="predicted"/>
<protein>
    <recommendedName>
        <fullName evidence="3">YcgL domain-containing protein</fullName>
    </recommendedName>
</protein>
<dbReference type="Proteomes" id="UP000717995">
    <property type="component" value="Unassembled WGS sequence"/>
</dbReference>
<organism evidence="1 2">
    <name type="scientific">Zestomonas insulae</name>
    <dbReference type="NCBI Taxonomy" id="2809017"/>
    <lineage>
        <taxon>Bacteria</taxon>
        <taxon>Pseudomonadati</taxon>
        <taxon>Pseudomonadota</taxon>
        <taxon>Gammaproteobacteria</taxon>
        <taxon>Pseudomonadales</taxon>
        <taxon>Pseudomonadaceae</taxon>
        <taxon>Zestomonas</taxon>
    </lineage>
</organism>
<reference evidence="1 2" key="1">
    <citation type="submission" date="2021-02" db="EMBL/GenBank/DDBJ databases">
        <authorList>
            <person name="Lee D.-H."/>
        </authorList>
    </citation>
    <scope>NUCLEOTIDE SEQUENCE [LARGE SCALE GENOMIC DNA]</scope>
    <source>
        <strain evidence="1 2">UL073</strain>
    </source>
</reference>
<accession>A0ABS2IK92</accession>
<dbReference type="EMBL" id="JAFEUP010000005">
    <property type="protein sequence ID" value="MBM7062375.1"/>
    <property type="molecule type" value="Genomic_DNA"/>
</dbReference>
<evidence type="ECO:0000313" key="2">
    <source>
        <dbReference type="Proteomes" id="UP000717995"/>
    </source>
</evidence>
<evidence type="ECO:0008006" key="3">
    <source>
        <dbReference type="Google" id="ProtNLM"/>
    </source>
</evidence>
<comment type="caution">
    <text evidence="1">The sequence shown here is derived from an EMBL/GenBank/DDBJ whole genome shotgun (WGS) entry which is preliminary data.</text>
</comment>
<name>A0ABS2IK92_9GAMM</name>